<dbReference type="EMBL" id="SFCI01001584">
    <property type="protein sequence ID" value="TFY75415.1"/>
    <property type="molecule type" value="Genomic_DNA"/>
</dbReference>
<evidence type="ECO:0000313" key="1">
    <source>
        <dbReference type="EMBL" id="TFY75415.1"/>
    </source>
</evidence>
<proteinExistence type="predicted"/>
<evidence type="ECO:0000313" key="2">
    <source>
        <dbReference type="Proteomes" id="UP000298061"/>
    </source>
</evidence>
<dbReference type="OrthoDB" id="2593747at2759"/>
<dbReference type="AlphaFoldDB" id="A0A4Y9ZLB3"/>
<gene>
    <name evidence="1" type="ORF">EWM64_g8597</name>
</gene>
<name>A0A4Y9ZLB3_9AGAM</name>
<comment type="caution">
    <text evidence="1">The sequence shown here is derived from an EMBL/GenBank/DDBJ whole genome shotgun (WGS) entry which is preliminary data.</text>
</comment>
<protein>
    <recommendedName>
        <fullName evidence="3">BTB domain-containing protein</fullName>
    </recommendedName>
</protein>
<accession>A0A4Y9ZLB3</accession>
<organism evidence="1 2">
    <name type="scientific">Hericium alpestre</name>
    <dbReference type="NCBI Taxonomy" id="135208"/>
    <lineage>
        <taxon>Eukaryota</taxon>
        <taxon>Fungi</taxon>
        <taxon>Dikarya</taxon>
        <taxon>Basidiomycota</taxon>
        <taxon>Agaricomycotina</taxon>
        <taxon>Agaricomycetes</taxon>
        <taxon>Russulales</taxon>
        <taxon>Hericiaceae</taxon>
        <taxon>Hericium</taxon>
    </lineage>
</organism>
<keyword evidence="2" id="KW-1185">Reference proteome</keyword>
<reference evidence="1 2" key="1">
    <citation type="submission" date="2019-02" db="EMBL/GenBank/DDBJ databases">
        <title>Genome sequencing of the rare red list fungi Hericium alpestre (H. flagellum).</title>
        <authorList>
            <person name="Buettner E."/>
            <person name="Kellner H."/>
        </authorList>
    </citation>
    <scope>NUCLEOTIDE SEQUENCE [LARGE SCALE GENOMIC DNA]</scope>
    <source>
        <strain evidence="1 2">DSM 108284</strain>
    </source>
</reference>
<dbReference type="Proteomes" id="UP000298061">
    <property type="component" value="Unassembled WGS sequence"/>
</dbReference>
<evidence type="ECO:0008006" key="3">
    <source>
        <dbReference type="Google" id="ProtNLM"/>
    </source>
</evidence>
<sequence length="66" mass="7547">MVLTDAEDDNGIGGLGHPSVSRDEEYYFSGSADLLVFQVEDRLFRVHIAFLERLESVVFHDMLFLK</sequence>